<sequence>MMRSLRELADRYGPQKAEELALSALGLERARFRETLEEVRQALYEAGRLTAGAKFGYEDAARAVDLLEKAVHRVRCAANGMRSAV</sequence>
<dbReference type="Proteomes" id="UP000184196">
    <property type="component" value="Unassembled WGS sequence"/>
</dbReference>
<dbReference type="EMBL" id="FQUW01000012">
    <property type="protein sequence ID" value="SHE98956.1"/>
    <property type="molecule type" value="Genomic_DNA"/>
</dbReference>
<dbReference type="RefSeq" id="WP_073164178.1">
    <property type="nucleotide sequence ID" value="NZ_FQUW01000012.1"/>
</dbReference>
<gene>
    <name evidence="1" type="ORF">SAMN02745218_01228</name>
</gene>
<protein>
    <recommendedName>
        <fullName evidence="3">HEPN domain-containing protein</fullName>
    </recommendedName>
</protein>
<evidence type="ECO:0008006" key="3">
    <source>
        <dbReference type="Google" id="ProtNLM"/>
    </source>
</evidence>
<accession>A0A1M4Y041</accession>
<dbReference type="OrthoDB" id="9957074at2"/>
<proteinExistence type="predicted"/>
<organism evidence="1 2">
    <name type="scientific">Desulfofundulus australicus DSM 11792</name>
    <dbReference type="NCBI Taxonomy" id="1121425"/>
    <lineage>
        <taxon>Bacteria</taxon>
        <taxon>Bacillati</taxon>
        <taxon>Bacillota</taxon>
        <taxon>Clostridia</taxon>
        <taxon>Eubacteriales</taxon>
        <taxon>Peptococcaceae</taxon>
        <taxon>Desulfofundulus</taxon>
    </lineage>
</organism>
<evidence type="ECO:0000313" key="1">
    <source>
        <dbReference type="EMBL" id="SHE98956.1"/>
    </source>
</evidence>
<keyword evidence="2" id="KW-1185">Reference proteome</keyword>
<dbReference type="AlphaFoldDB" id="A0A1M4Y041"/>
<reference evidence="2" key="1">
    <citation type="submission" date="2016-11" db="EMBL/GenBank/DDBJ databases">
        <authorList>
            <person name="Varghese N."/>
            <person name="Submissions S."/>
        </authorList>
    </citation>
    <scope>NUCLEOTIDE SEQUENCE [LARGE SCALE GENOMIC DNA]</scope>
    <source>
        <strain evidence="2">DSM 11792</strain>
    </source>
</reference>
<name>A0A1M4Y041_9FIRM</name>
<evidence type="ECO:0000313" key="2">
    <source>
        <dbReference type="Proteomes" id="UP000184196"/>
    </source>
</evidence>